<dbReference type="InterPro" id="IPR045078">
    <property type="entry name" value="TST/MPST-like"/>
</dbReference>
<dbReference type="EMBL" id="JMIW01000003">
    <property type="protein sequence ID" value="KEO90428.1"/>
    <property type="molecule type" value="Genomic_DNA"/>
</dbReference>
<dbReference type="CDD" id="cd01448">
    <property type="entry name" value="TST_Repeat_1"/>
    <property type="match status" value="1"/>
</dbReference>
<proteinExistence type="predicted"/>
<dbReference type="STRING" id="1044.EH31_10080"/>
<comment type="caution">
    <text evidence="5">The sequence shown here is derived from an EMBL/GenBank/DDBJ whole genome shotgun (WGS) entry which is preliminary data.</text>
</comment>
<dbReference type="FunFam" id="3.40.250.10:FF:000001">
    <property type="entry name" value="Sulfurtransferase"/>
    <property type="match status" value="1"/>
</dbReference>
<keyword evidence="5" id="KW-0670">Pyruvate</keyword>
<reference evidence="5 6" key="1">
    <citation type="submission" date="2014-04" db="EMBL/GenBank/DDBJ databases">
        <title>A comprehensive comparison of genomes of Erythrobacter spp. strains.</title>
        <authorList>
            <person name="Zheng Q."/>
        </authorList>
    </citation>
    <scope>NUCLEOTIDE SEQUENCE [LARGE SCALE GENOMIC DNA]</scope>
    <source>
        <strain evidence="5 6">DSM 6997</strain>
    </source>
</reference>
<dbReference type="SMART" id="SM00450">
    <property type="entry name" value="RHOD"/>
    <property type="match status" value="2"/>
</dbReference>
<dbReference type="InterPro" id="IPR036873">
    <property type="entry name" value="Rhodanese-like_dom_sf"/>
</dbReference>
<dbReference type="Gene3D" id="3.40.250.10">
    <property type="entry name" value="Rhodanese-like domain"/>
    <property type="match status" value="2"/>
</dbReference>
<evidence type="ECO:0000256" key="1">
    <source>
        <dbReference type="ARBA" id="ARBA00022679"/>
    </source>
</evidence>
<dbReference type="CDD" id="cd01449">
    <property type="entry name" value="TST_Repeat_2"/>
    <property type="match status" value="1"/>
</dbReference>
<dbReference type="PANTHER" id="PTHR11364:SF27">
    <property type="entry name" value="SULFURTRANSFERASE"/>
    <property type="match status" value="1"/>
</dbReference>
<dbReference type="AlphaFoldDB" id="A0A074MEY9"/>
<dbReference type="PANTHER" id="PTHR11364">
    <property type="entry name" value="THIOSULFATE SULFERTANSFERASE"/>
    <property type="match status" value="1"/>
</dbReference>
<gene>
    <name evidence="5" type="primary">sseA</name>
    <name evidence="5" type="ORF">EH31_10080</name>
</gene>
<dbReference type="InterPro" id="IPR001763">
    <property type="entry name" value="Rhodanese-like_dom"/>
</dbReference>
<dbReference type="Pfam" id="PF00581">
    <property type="entry name" value="Rhodanese"/>
    <property type="match status" value="2"/>
</dbReference>
<feature type="domain" description="Rhodanese" evidence="4">
    <location>
        <begin position="196"/>
        <end position="281"/>
    </location>
</feature>
<feature type="domain" description="Rhodanese" evidence="4">
    <location>
        <begin position="19"/>
        <end position="136"/>
    </location>
</feature>
<evidence type="ECO:0000256" key="3">
    <source>
        <dbReference type="RuleBase" id="RU000507"/>
    </source>
</evidence>
<dbReference type="Proteomes" id="UP000027647">
    <property type="component" value="Unassembled WGS sequence"/>
</dbReference>
<sequence length="285" mass="29878">MTDTFGPLVSTAWLADQAGSGDVIVLDASRHLPAAGRDPRAEFEAGHIPGARFLDLATLTDASSEVPAALPRPEQVAQALAELGVDESARIVVYDDSAVKTSARAWFALTQAGVRDVAVLDGGLAKWREEGRTLEAGAGEYAATKPRALTNSTPKVASKSDMLANCESGVSQVLDARGEDRVFGSGIDPVHGGQNGRIPGALNLPFGKVFNEDGTFKSAPDLRTLFEEAGVDLSKPLVTTCGSGVTASVLLLAAHIAGKDDVRLYDGSWQEWEADPDTPKEQGPV</sequence>
<dbReference type="OrthoDB" id="9781034at2"/>
<keyword evidence="6" id="KW-1185">Reference proteome</keyword>
<dbReference type="PROSITE" id="PS50206">
    <property type="entry name" value="RHODANESE_3"/>
    <property type="match status" value="2"/>
</dbReference>
<dbReference type="GO" id="GO:0004792">
    <property type="term" value="F:thiosulfate-cyanide sulfurtransferase activity"/>
    <property type="evidence" value="ECO:0007669"/>
    <property type="project" value="InterPro"/>
</dbReference>
<dbReference type="eggNOG" id="COG2897">
    <property type="taxonomic scope" value="Bacteria"/>
</dbReference>
<evidence type="ECO:0000313" key="6">
    <source>
        <dbReference type="Proteomes" id="UP000027647"/>
    </source>
</evidence>
<accession>A0A074MEY9</accession>
<dbReference type="PROSITE" id="PS00380">
    <property type="entry name" value="RHODANESE_1"/>
    <property type="match status" value="1"/>
</dbReference>
<keyword evidence="1 3" id="KW-0808">Transferase</keyword>
<dbReference type="InterPro" id="IPR001307">
    <property type="entry name" value="Thiosulphate_STrfase_CS"/>
</dbReference>
<evidence type="ECO:0000256" key="2">
    <source>
        <dbReference type="ARBA" id="ARBA00022737"/>
    </source>
</evidence>
<name>A0A074MEY9_ERYLO</name>
<dbReference type="PROSITE" id="PS00683">
    <property type="entry name" value="RHODANESE_2"/>
    <property type="match status" value="1"/>
</dbReference>
<keyword evidence="2" id="KW-0677">Repeat</keyword>
<dbReference type="RefSeq" id="WP_034959874.1">
    <property type="nucleotide sequence ID" value="NZ_JMIW01000003.1"/>
</dbReference>
<dbReference type="SUPFAM" id="SSF52821">
    <property type="entry name" value="Rhodanese/Cell cycle control phosphatase"/>
    <property type="match status" value="2"/>
</dbReference>
<evidence type="ECO:0000259" key="4">
    <source>
        <dbReference type="PROSITE" id="PS50206"/>
    </source>
</evidence>
<organism evidence="5 6">
    <name type="scientific">Erythrobacter longus</name>
    <dbReference type="NCBI Taxonomy" id="1044"/>
    <lineage>
        <taxon>Bacteria</taxon>
        <taxon>Pseudomonadati</taxon>
        <taxon>Pseudomonadota</taxon>
        <taxon>Alphaproteobacteria</taxon>
        <taxon>Sphingomonadales</taxon>
        <taxon>Erythrobacteraceae</taxon>
        <taxon>Erythrobacter/Porphyrobacter group</taxon>
        <taxon>Erythrobacter</taxon>
    </lineage>
</organism>
<evidence type="ECO:0000313" key="5">
    <source>
        <dbReference type="EMBL" id="KEO90428.1"/>
    </source>
</evidence>
<protein>
    <recommendedName>
        <fullName evidence="3">Sulfurtransferase</fullName>
    </recommendedName>
</protein>